<accession>A0ACB9DF68</accession>
<protein>
    <submittedName>
        <fullName evidence="1">Uncharacterized protein</fullName>
    </submittedName>
</protein>
<evidence type="ECO:0000313" key="1">
    <source>
        <dbReference type="EMBL" id="KAI3745130.1"/>
    </source>
</evidence>
<dbReference type="Proteomes" id="UP001056120">
    <property type="component" value="Linkage Group LG19"/>
</dbReference>
<comment type="caution">
    <text evidence="1">The sequence shown here is derived from an EMBL/GenBank/DDBJ whole genome shotgun (WGS) entry which is preliminary data.</text>
</comment>
<reference evidence="2" key="1">
    <citation type="journal article" date="2022" name="Mol. Ecol. Resour.">
        <title>The genomes of chicory, endive, great burdock and yacon provide insights into Asteraceae palaeo-polyploidization history and plant inulin production.</title>
        <authorList>
            <person name="Fan W."/>
            <person name="Wang S."/>
            <person name="Wang H."/>
            <person name="Wang A."/>
            <person name="Jiang F."/>
            <person name="Liu H."/>
            <person name="Zhao H."/>
            <person name="Xu D."/>
            <person name="Zhang Y."/>
        </authorList>
    </citation>
    <scope>NUCLEOTIDE SEQUENCE [LARGE SCALE GENOMIC DNA]</scope>
    <source>
        <strain evidence="2">cv. Yunnan</strain>
    </source>
</reference>
<reference evidence="1 2" key="2">
    <citation type="journal article" date="2022" name="Mol. Ecol. Resour.">
        <title>The genomes of chicory, endive, great burdock and yacon provide insights into Asteraceae paleo-polyploidization history and plant inulin production.</title>
        <authorList>
            <person name="Fan W."/>
            <person name="Wang S."/>
            <person name="Wang H."/>
            <person name="Wang A."/>
            <person name="Jiang F."/>
            <person name="Liu H."/>
            <person name="Zhao H."/>
            <person name="Xu D."/>
            <person name="Zhang Y."/>
        </authorList>
    </citation>
    <scope>NUCLEOTIDE SEQUENCE [LARGE SCALE GENOMIC DNA]</scope>
    <source>
        <strain evidence="2">cv. Yunnan</strain>
        <tissue evidence="1">Leaves</tissue>
    </source>
</reference>
<sequence length="333" mass="38763">MSGKVLDMEFKEIQDEEKELETDIGGKDIESEWKEIQDEEKFMEIDKTSVGEKEFKEIQDEDNLMETDIGGENLDYALKEIDDALQKPDNDMAEKGIEKQLKTTSEVSRNIEGDNKRVEEKGEVMSMGMENSMEEKTEKKQKRHWCERYKYKVRRNGRLTNKAFSRFTNTSDDPICLETDEKIKVGESKKKRNTIEKTTKEKGNKRTRELSEKKERLGKINVEKHKIKIDCANIHQLLGVPCGKIVSNIENAKSEDCFNFRMDFLMCFLAVMVECHGQGRCKEKILDKLTGETDFSNINWCAYIIDSMRGCKERWKRNYRSVPFSGPLTILTV</sequence>
<evidence type="ECO:0000313" key="2">
    <source>
        <dbReference type="Proteomes" id="UP001056120"/>
    </source>
</evidence>
<organism evidence="1 2">
    <name type="scientific">Smallanthus sonchifolius</name>
    <dbReference type="NCBI Taxonomy" id="185202"/>
    <lineage>
        <taxon>Eukaryota</taxon>
        <taxon>Viridiplantae</taxon>
        <taxon>Streptophyta</taxon>
        <taxon>Embryophyta</taxon>
        <taxon>Tracheophyta</taxon>
        <taxon>Spermatophyta</taxon>
        <taxon>Magnoliopsida</taxon>
        <taxon>eudicotyledons</taxon>
        <taxon>Gunneridae</taxon>
        <taxon>Pentapetalae</taxon>
        <taxon>asterids</taxon>
        <taxon>campanulids</taxon>
        <taxon>Asterales</taxon>
        <taxon>Asteraceae</taxon>
        <taxon>Asteroideae</taxon>
        <taxon>Heliantheae alliance</taxon>
        <taxon>Millerieae</taxon>
        <taxon>Smallanthus</taxon>
    </lineage>
</organism>
<gene>
    <name evidence="1" type="ORF">L1987_58232</name>
</gene>
<name>A0ACB9DF68_9ASTR</name>
<keyword evidence="2" id="KW-1185">Reference proteome</keyword>
<proteinExistence type="predicted"/>
<dbReference type="EMBL" id="CM042036">
    <property type="protein sequence ID" value="KAI3745130.1"/>
    <property type="molecule type" value="Genomic_DNA"/>
</dbReference>